<dbReference type="OMA" id="DPDCNAH"/>
<dbReference type="SUPFAM" id="SSF48726">
    <property type="entry name" value="Immunoglobulin"/>
    <property type="match status" value="2"/>
</dbReference>
<proteinExistence type="predicted"/>
<dbReference type="SMART" id="SM00409">
    <property type="entry name" value="IG"/>
    <property type="match status" value="2"/>
</dbReference>
<dbReference type="InterPro" id="IPR013783">
    <property type="entry name" value="Ig-like_fold"/>
</dbReference>
<name>A0A3Q3B621_KRYMA</name>
<dbReference type="PROSITE" id="PS50853">
    <property type="entry name" value="FN3"/>
    <property type="match status" value="1"/>
</dbReference>
<dbReference type="FunFam" id="2.60.40.10:FF:000002">
    <property type="entry name" value="Titin a"/>
    <property type="match status" value="1"/>
</dbReference>
<keyword evidence="1" id="KW-0677">Repeat</keyword>
<dbReference type="Pfam" id="PF00041">
    <property type="entry name" value="fn3"/>
    <property type="match status" value="1"/>
</dbReference>
<dbReference type="PANTHER" id="PTHR14340">
    <property type="entry name" value="MICROFIBRIL-ASSOCIATED GLYCOPROTEIN 3"/>
    <property type="match status" value="1"/>
</dbReference>
<dbReference type="PROSITE" id="PS50835">
    <property type="entry name" value="IG_LIKE"/>
    <property type="match status" value="1"/>
</dbReference>
<protein>
    <recommendedName>
        <fullName evidence="7">Fibronectin type-III domain-containing protein</fullName>
    </recommendedName>
</protein>
<evidence type="ECO:0000256" key="2">
    <source>
        <dbReference type="ARBA" id="ARBA00023319"/>
    </source>
</evidence>
<dbReference type="InterPro" id="IPR007110">
    <property type="entry name" value="Ig-like_dom"/>
</dbReference>
<evidence type="ECO:0000313" key="6">
    <source>
        <dbReference type="Proteomes" id="UP000264800"/>
    </source>
</evidence>
<dbReference type="InterPro" id="IPR036116">
    <property type="entry name" value="FN3_sf"/>
</dbReference>
<dbReference type="SMART" id="SM00060">
    <property type="entry name" value="FN3"/>
    <property type="match status" value="1"/>
</dbReference>
<dbReference type="Proteomes" id="UP000264800">
    <property type="component" value="Unplaced"/>
</dbReference>
<dbReference type="InterPro" id="IPR003961">
    <property type="entry name" value="FN3_dom"/>
</dbReference>
<dbReference type="STRING" id="37003.ENSKMAP00000025008"/>
<keyword evidence="2" id="KW-0393">Immunoglobulin domain</keyword>
<dbReference type="Pfam" id="PF07679">
    <property type="entry name" value="I-set"/>
    <property type="match status" value="1"/>
</dbReference>
<evidence type="ECO:0008006" key="7">
    <source>
        <dbReference type="Google" id="ProtNLM"/>
    </source>
</evidence>
<dbReference type="SUPFAM" id="SSF49265">
    <property type="entry name" value="Fibronectin type III"/>
    <property type="match status" value="1"/>
</dbReference>
<feature type="domain" description="Fibronectin type-III" evidence="4">
    <location>
        <begin position="26"/>
        <end position="123"/>
    </location>
</feature>
<accession>A0A3Q3B621</accession>
<dbReference type="GeneTree" id="ENSGT01110000267173"/>
<dbReference type="InterPro" id="IPR013098">
    <property type="entry name" value="Ig_I-set"/>
</dbReference>
<dbReference type="Gene3D" id="2.60.40.10">
    <property type="entry name" value="Immunoglobulins"/>
    <property type="match status" value="2"/>
</dbReference>
<reference evidence="5" key="1">
    <citation type="submission" date="2025-08" db="UniProtKB">
        <authorList>
            <consortium name="Ensembl"/>
        </authorList>
    </citation>
    <scope>IDENTIFICATION</scope>
</reference>
<evidence type="ECO:0000313" key="5">
    <source>
        <dbReference type="Ensembl" id="ENSKMAP00000025008.1"/>
    </source>
</evidence>
<sequence length="264" mass="29196">MFKSIQLEFRLCFGTSILLSPGPPSPPLEVTIVDASREHINVTWKLPAKDGGSPITGYHVEVAEARPELKWLRVNSRPIKELKFKIDDGIKPEKKYVIRVRAINSIGVSDPSEISDKVSTKDPDCNAHLELLKCKHSDAGAYTITLENSLGTCSGTINVKVIGKMILNVSLSNKYYNYSGDPLKLPAVVTGRPQPEVKWAKDEAEIDKERMIVETEGKKSTLFIKKAVRSDHGKYQITGTNSSGTKTAETRVDVMGQCFISNIH</sequence>
<evidence type="ECO:0000259" key="4">
    <source>
        <dbReference type="PROSITE" id="PS50853"/>
    </source>
</evidence>
<dbReference type="CDD" id="cd00063">
    <property type="entry name" value="FN3"/>
    <property type="match status" value="1"/>
</dbReference>
<evidence type="ECO:0000256" key="1">
    <source>
        <dbReference type="ARBA" id="ARBA00022737"/>
    </source>
</evidence>
<keyword evidence="6" id="KW-1185">Reference proteome</keyword>
<dbReference type="SMART" id="SM00408">
    <property type="entry name" value="IGc2"/>
    <property type="match status" value="1"/>
</dbReference>
<evidence type="ECO:0000259" key="3">
    <source>
        <dbReference type="PROSITE" id="PS50835"/>
    </source>
</evidence>
<dbReference type="Ensembl" id="ENSKMAT00000025324.1">
    <property type="protein sequence ID" value="ENSKMAP00000025008.1"/>
    <property type="gene ID" value="ENSKMAG00000018531.1"/>
</dbReference>
<feature type="domain" description="Ig-like" evidence="3">
    <location>
        <begin position="180"/>
        <end position="253"/>
    </location>
</feature>
<dbReference type="InterPro" id="IPR036179">
    <property type="entry name" value="Ig-like_dom_sf"/>
</dbReference>
<dbReference type="InterPro" id="IPR003598">
    <property type="entry name" value="Ig_sub2"/>
</dbReference>
<dbReference type="AlphaFoldDB" id="A0A3Q3B621"/>
<reference evidence="5" key="2">
    <citation type="submission" date="2025-09" db="UniProtKB">
        <authorList>
            <consortium name="Ensembl"/>
        </authorList>
    </citation>
    <scope>IDENTIFICATION</scope>
</reference>
<dbReference type="InterPro" id="IPR003599">
    <property type="entry name" value="Ig_sub"/>
</dbReference>
<organism evidence="5 6">
    <name type="scientific">Kryptolebias marmoratus</name>
    <name type="common">Mangrove killifish</name>
    <name type="synonym">Rivulus marmoratus</name>
    <dbReference type="NCBI Taxonomy" id="37003"/>
    <lineage>
        <taxon>Eukaryota</taxon>
        <taxon>Metazoa</taxon>
        <taxon>Chordata</taxon>
        <taxon>Craniata</taxon>
        <taxon>Vertebrata</taxon>
        <taxon>Euteleostomi</taxon>
        <taxon>Actinopterygii</taxon>
        <taxon>Neopterygii</taxon>
        <taxon>Teleostei</taxon>
        <taxon>Neoteleostei</taxon>
        <taxon>Acanthomorphata</taxon>
        <taxon>Ovalentaria</taxon>
        <taxon>Atherinomorphae</taxon>
        <taxon>Cyprinodontiformes</taxon>
        <taxon>Rivulidae</taxon>
        <taxon>Kryptolebias</taxon>
    </lineage>
</organism>
<dbReference type="PANTHER" id="PTHR14340:SF9">
    <property type="entry name" value="FIBRONECTIN TYPE-III DOMAIN-CONTAINING PROTEIN"/>
    <property type="match status" value="1"/>
</dbReference>